<dbReference type="InterPro" id="IPR002885">
    <property type="entry name" value="PPR_rpt"/>
</dbReference>
<organism evidence="4">
    <name type="scientific">Opuntia streptacantha</name>
    <name type="common">Prickly pear cactus</name>
    <name type="synonym">Opuntia cardona</name>
    <dbReference type="NCBI Taxonomy" id="393608"/>
    <lineage>
        <taxon>Eukaryota</taxon>
        <taxon>Viridiplantae</taxon>
        <taxon>Streptophyta</taxon>
        <taxon>Embryophyta</taxon>
        <taxon>Tracheophyta</taxon>
        <taxon>Spermatophyta</taxon>
        <taxon>Magnoliopsida</taxon>
        <taxon>eudicotyledons</taxon>
        <taxon>Gunneridae</taxon>
        <taxon>Pentapetalae</taxon>
        <taxon>Caryophyllales</taxon>
        <taxon>Cactineae</taxon>
        <taxon>Cactaceae</taxon>
        <taxon>Opuntioideae</taxon>
        <taxon>Opuntia</taxon>
    </lineage>
</organism>
<name>A0A7C9AH15_OPUST</name>
<reference evidence="4" key="1">
    <citation type="journal article" date="2013" name="J. Plant Res.">
        <title>Effect of fungi and light on seed germination of three Opuntia species from semiarid lands of central Mexico.</title>
        <authorList>
            <person name="Delgado-Sanchez P."/>
            <person name="Jimenez-Bremont J.F."/>
            <person name="Guerrero-Gonzalez Mde L."/>
            <person name="Flores J."/>
        </authorList>
    </citation>
    <scope>NUCLEOTIDE SEQUENCE</scope>
    <source>
        <tissue evidence="4">Cladode</tissue>
    </source>
</reference>
<accession>A0A7C9AH15</accession>
<protein>
    <submittedName>
        <fullName evidence="4">Uncharacterized protein</fullName>
    </submittedName>
</protein>
<keyword evidence="2" id="KW-0677">Repeat</keyword>
<dbReference type="PANTHER" id="PTHR47447:SF28">
    <property type="entry name" value="PENTACOTRIPEPTIDE-REPEAT REGION OF PRORP DOMAIN-CONTAINING PROTEIN"/>
    <property type="match status" value="1"/>
</dbReference>
<dbReference type="InterPro" id="IPR011990">
    <property type="entry name" value="TPR-like_helical_dom_sf"/>
</dbReference>
<dbReference type="AlphaFoldDB" id="A0A7C9AH15"/>
<dbReference type="PROSITE" id="PS51375">
    <property type="entry name" value="PPR"/>
    <property type="match status" value="4"/>
</dbReference>
<reference evidence="4" key="2">
    <citation type="submission" date="2020-07" db="EMBL/GenBank/DDBJ databases">
        <authorList>
            <person name="Vera ALvarez R."/>
            <person name="Arias-Moreno D.M."/>
            <person name="Jimenez-Jacinto V."/>
            <person name="Jimenez-Bremont J.F."/>
            <person name="Swaminathan K."/>
            <person name="Moose S.P."/>
            <person name="Guerrero-Gonzalez M.L."/>
            <person name="Marino-Ramirez L."/>
            <person name="Landsman D."/>
            <person name="Rodriguez-Kessler M."/>
            <person name="Delgado-Sanchez P."/>
        </authorList>
    </citation>
    <scope>NUCLEOTIDE SEQUENCE</scope>
    <source>
        <tissue evidence="4">Cladode</tissue>
    </source>
</reference>
<proteinExistence type="inferred from homology"/>
<feature type="repeat" description="PPR" evidence="3">
    <location>
        <begin position="111"/>
        <end position="145"/>
    </location>
</feature>
<comment type="similarity">
    <text evidence="1">Belongs to the PPR family. P subfamily.</text>
</comment>
<feature type="repeat" description="PPR" evidence="3">
    <location>
        <begin position="181"/>
        <end position="215"/>
    </location>
</feature>
<dbReference type="NCBIfam" id="TIGR00756">
    <property type="entry name" value="PPR"/>
    <property type="match status" value="4"/>
</dbReference>
<feature type="repeat" description="PPR" evidence="3">
    <location>
        <begin position="146"/>
        <end position="180"/>
    </location>
</feature>
<dbReference type="PANTHER" id="PTHR47447">
    <property type="entry name" value="OS03G0856100 PROTEIN"/>
    <property type="match status" value="1"/>
</dbReference>
<dbReference type="EMBL" id="GISG01232034">
    <property type="protein sequence ID" value="MBA4666570.1"/>
    <property type="molecule type" value="Transcribed_RNA"/>
</dbReference>
<feature type="repeat" description="PPR" evidence="3">
    <location>
        <begin position="246"/>
        <end position="280"/>
    </location>
</feature>
<sequence>MYLKEGCSLLFKVRKPLVPFLLNQKSPLPILKNPEKDRLTNLQEHQVVKKLKQENDITLALSYFKSISNSNSFKPTPFTYKIMVQKLGQCGDLDGIQYLLQQMKLEGVCCSEDLFVEIISCYKKLGLAEQALKMFYRLQDFNCKPTVKIYNHVLDALLAEDRFQMINPIYSNMKKDGVEPNVFTYNVLLKALCKNGRIDAACKLLEEMSNKGCWPDDVSYTTIVSSLCKDGKVKEARKLASTFAPIVPIYNALISGYCQDEDFGEVFALLNEMLRRGIDPNVITYTIVINSLCDVGNANLSMAVLGRCLLEDAIPTFIHLLP</sequence>
<dbReference type="Pfam" id="PF13812">
    <property type="entry name" value="PPR_3"/>
    <property type="match status" value="1"/>
</dbReference>
<evidence type="ECO:0000256" key="3">
    <source>
        <dbReference type="PROSITE-ProRule" id="PRU00708"/>
    </source>
</evidence>
<dbReference type="Gene3D" id="1.25.40.10">
    <property type="entry name" value="Tetratricopeptide repeat domain"/>
    <property type="match status" value="3"/>
</dbReference>
<dbReference type="EMBL" id="GISG01232037">
    <property type="protein sequence ID" value="MBA4666573.1"/>
    <property type="molecule type" value="Transcribed_RNA"/>
</dbReference>
<dbReference type="Pfam" id="PF13041">
    <property type="entry name" value="PPR_2"/>
    <property type="match status" value="2"/>
</dbReference>
<evidence type="ECO:0000256" key="1">
    <source>
        <dbReference type="ARBA" id="ARBA00007626"/>
    </source>
</evidence>
<evidence type="ECO:0000313" key="4">
    <source>
        <dbReference type="EMBL" id="MBA4666570.1"/>
    </source>
</evidence>
<evidence type="ECO:0000256" key="2">
    <source>
        <dbReference type="ARBA" id="ARBA00022737"/>
    </source>
</evidence>